<dbReference type="EMBL" id="CM008047">
    <property type="protein sequence ID" value="PAN09793.2"/>
    <property type="molecule type" value="Genomic_DNA"/>
</dbReference>
<sequence>MPPPPPPPGARLISDGGGDGSHSPARPRPDLRTAAWASRGPLREMAELPAARTRTEGAGAAAAPRAAAPPLTASSAPPPRRRDEPGRVPRHFLLAVNDLQAPPPLTWFDI</sequence>
<reference evidence="2" key="1">
    <citation type="submission" date="2018-04" db="EMBL/GenBank/DDBJ databases">
        <title>WGS assembly of Panicum hallii.</title>
        <authorList>
            <person name="Lovell J."/>
            <person name="Jenkins J."/>
            <person name="Lowry D."/>
            <person name="Mamidi S."/>
            <person name="Sreedasyam A."/>
            <person name="Weng X."/>
            <person name="Barry K."/>
            <person name="Bonette J."/>
            <person name="Campitelli B."/>
            <person name="Daum C."/>
            <person name="Gordon S."/>
            <person name="Gould B."/>
            <person name="Lipzen A."/>
            <person name="Macqueen A."/>
            <person name="Palacio-Mejia J."/>
            <person name="Plott C."/>
            <person name="Shakirov E."/>
            <person name="Shu S."/>
            <person name="Yoshinaga Y."/>
            <person name="Zane M."/>
            <person name="Rokhsar D."/>
            <person name="Grimwood J."/>
            <person name="Schmutz J."/>
            <person name="Juenger T."/>
        </authorList>
    </citation>
    <scope>NUCLEOTIDE SEQUENCE [LARGE SCALE GENOMIC DNA]</scope>
    <source>
        <strain evidence="2">FIL2</strain>
    </source>
</reference>
<dbReference type="Proteomes" id="UP000243499">
    <property type="component" value="Chromosome 2"/>
</dbReference>
<dbReference type="AlphaFoldDB" id="A0A2S3GVZ4"/>
<feature type="region of interest" description="Disordered" evidence="1">
    <location>
        <begin position="1"/>
        <end position="88"/>
    </location>
</feature>
<dbReference type="Gramene" id="PAN09793">
    <property type="protein sequence ID" value="PAN09793"/>
    <property type="gene ID" value="PAHAL_2G049900"/>
</dbReference>
<gene>
    <name evidence="2" type="ORF">PAHAL_2G049900</name>
</gene>
<evidence type="ECO:0000313" key="2">
    <source>
        <dbReference type="EMBL" id="PAN09793.2"/>
    </source>
</evidence>
<organism evidence="2">
    <name type="scientific">Panicum hallii</name>
    <dbReference type="NCBI Taxonomy" id="206008"/>
    <lineage>
        <taxon>Eukaryota</taxon>
        <taxon>Viridiplantae</taxon>
        <taxon>Streptophyta</taxon>
        <taxon>Embryophyta</taxon>
        <taxon>Tracheophyta</taxon>
        <taxon>Spermatophyta</taxon>
        <taxon>Magnoliopsida</taxon>
        <taxon>Liliopsida</taxon>
        <taxon>Poales</taxon>
        <taxon>Poaceae</taxon>
        <taxon>PACMAD clade</taxon>
        <taxon>Panicoideae</taxon>
        <taxon>Panicodae</taxon>
        <taxon>Paniceae</taxon>
        <taxon>Panicinae</taxon>
        <taxon>Panicum</taxon>
        <taxon>Panicum sect. Panicum</taxon>
    </lineage>
</organism>
<feature type="compositionally biased region" description="Low complexity" evidence="1">
    <location>
        <begin position="49"/>
        <end position="75"/>
    </location>
</feature>
<accession>A0A2S3GVZ4</accession>
<proteinExistence type="predicted"/>
<name>A0A2S3GVZ4_9POAL</name>
<protein>
    <submittedName>
        <fullName evidence="2">Uncharacterized protein</fullName>
    </submittedName>
</protein>
<evidence type="ECO:0000256" key="1">
    <source>
        <dbReference type="SAM" id="MobiDB-lite"/>
    </source>
</evidence>